<proteinExistence type="predicted"/>
<protein>
    <recommendedName>
        <fullName evidence="4">PEP-CTERM protein-sorting domain-containing protein</fullName>
    </recommendedName>
</protein>
<gene>
    <name evidence="2" type="ORF">SMSP2_00163</name>
</gene>
<dbReference type="RefSeq" id="WP_146682135.1">
    <property type="nucleotide sequence ID" value="NZ_CP019646.1"/>
</dbReference>
<sequence length="383" mass="41239" precursor="true">MKRLTLNLLFLSAARLCTCAWGFPVVIDPTIQYPFDVTQISQYLIITTNQESGNSDVSVSNFELGANKAPVPAQGAFGGPDISSQPGVPSYAADIFEGVGYNGNVAVTDPNGKFDLSNVGIYADPETGIRLAGSRSSDTIGCSNSFFNDPNMYPNTYDPLTGSGQIVNQNQADQSTKISSSNDYPGVSFNYDHSGLLVELSAARDSINNLVSTGSITRSNGEIKDQTYTFYADDGVNVVDIYTNGNDFKLQNANFVIQGSEFSKVIFRITGDKNMLIDNANILLGDGGIDYTSVMFFSEHNNYDFSNAILSGVAFWSLGEEKTTISMSNVQGCTQLIADVVELDNVRLSQCQGAGFTPIPEPATAILFTIGTVLIRKRVPLLL</sequence>
<keyword evidence="1" id="KW-0732">Signal</keyword>
<dbReference type="EMBL" id="CP019646">
    <property type="protein sequence ID" value="AQQ69829.1"/>
    <property type="molecule type" value="Genomic_DNA"/>
</dbReference>
<dbReference type="AlphaFoldDB" id="A0A1Q2MAY7"/>
<feature type="signal peptide" evidence="1">
    <location>
        <begin position="1"/>
        <end position="22"/>
    </location>
</feature>
<dbReference type="KEGG" id="pbas:SMSP2_00163"/>
<evidence type="ECO:0000256" key="1">
    <source>
        <dbReference type="SAM" id="SignalP"/>
    </source>
</evidence>
<accession>A0A1Q2MAY7</accession>
<dbReference type="OrthoDB" id="9841543at2"/>
<evidence type="ECO:0008006" key="4">
    <source>
        <dbReference type="Google" id="ProtNLM"/>
    </source>
</evidence>
<name>A0A1Q2MAY7_9BACT</name>
<dbReference type="Proteomes" id="UP000188181">
    <property type="component" value="Chromosome"/>
</dbReference>
<evidence type="ECO:0000313" key="2">
    <source>
        <dbReference type="EMBL" id="AQQ69829.1"/>
    </source>
</evidence>
<organism evidence="2 3">
    <name type="scientific">Limihaloglobus sulfuriphilus</name>
    <dbReference type="NCBI Taxonomy" id="1851148"/>
    <lineage>
        <taxon>Bacteria</taxon>
        <taxon>Pseudomonadati</taxon>
        <taxon>Planctomycetota</taxon>
        <taxon>Phycisphaerae</taxon>
        <taxon>Sedimentisphaerales</taxon>
        <taxon>Sedimentisphaeraceae</taxon>
        <taxon>Limihaloglobus</taxon>
    </lineage>
</organism>
<reference evidence="3" key="1">
    <citation type="submission" date="2017-02" db="EMBL/GenBank/DDBJ databases">
        <title>Comparative genomics and description of representatives of a novel lineage of planctomycetes thriving in anoxic sediments.</title>
        <authorList>
            <person name="Spring S."/>
            <person name="Bunk B."/>
            <person name="Sproer C."/>
        </authorList>
    </citation>
    <scope>NUCLEOTIDE SEQUENCE [LARGE SCALE GENOMIC DNA]</scope>
    <source>
        <strain evidence="3">SM-Chi-D1</strain>
    </source>
</reference>
<feature type="chain" id="PRO_5012659246" description="PEP-CTERM protein-sorting domain-containing protein" evidence="1">
    <location>
        <begin position="23"/>
        <end position="383"/>
    </location>
</feature>
<keyword evidence="3" id="KW-1185">Reference proteome</keyword>
<evidence type="ECO:0000313" key="3">
    <source>
        <dbReference type="Proteomes" id="UP000188181"/>
    </source>
</evidence>